<dbReference type="AlphaFoldDB" id="D0LXY5"/>
<keyword evidence="2" id="KW-1185">Reference proteome</keyword>
<evidence type="ECO:0000313" key="1">
    <source>
        <dbReference type="EMBL" id="ACY14340.1"/>
    </source>
</evidence>
<accession>D0LXY5</accession>
<dbReference type="HOGENOM" id="CLU_2699594_0_0_7"/>
<evidence type="ECO:0000313" key="2">
    <source>
        <dbReference type="Proteomes" id="UP000001880"/>
    </source>
</evidence>
<dbReference type="EMBL" id="CP001804">
    <property type="protein sequence ID" value="ACY14340.1"/>
    <property type="molecule type" value="Genomic_DNA"/>
</dbReference>
<dbReference type="Proteomes" id="UP000001880">
    <property type="component" value="Chromosome"/>
</dbReference>
<organism evidence="1 2">
    <name type="scientific">Haliangium ochraceum (strain DSM 14365 / JCM 11303 / SMP-2)</name>
    <dbReference type="NCBI Taxonomy" id="502025"/>
    <lineage>
        <taxon>Bacteria</taxon>
        <taxon>Pseudomonadati</taxon>
        <taxon>Myxococcota</taxon>
        <taxon>Polyangia</taxon>
        <taxon>Haliangiales</taxon>
        <taxon>Kofleriaceae</taxon>
        <taxon>Haliangium</taxon>
    </lineage>
</organism>
<name>D0LXY5_HALO1</name>
<proteinExistence type="predicted"/>
<gene>
    <name evidence="1" type="ordered locus">Hoch_1792</name>
</gene>
<dbReference type="KEGG" id="hoh:Hoch_1792"/>
<protein>
    <submittedName>
        <fullName evidence="1">Uncharacterized protein</fullName>
    </submittedName>
</protein>
<dbReference type="STRING" id="502025.Hoch_1792"/>
<dbReference type="RefSeq" id="WP_012826948.1">
    <property type="nucleotide sequence ID" value="NC_013440.1"/>
</dbReference>
<reference evidence="1 2" key="1">
    <citation type="journal article" date="2010" name="Stand. Genomic Sci.">
        <title>Complete genome sequence of Haliangium ochraceum type strain (SMP-2).</title>
        <authorList>
            <consortium name="US DOE Joint Genome Institute (JGI-PGF)"/>
            <person name="Ivanova N."/>
            <person name="Daum C."/>
            <person name="Lang E."/>
            <person name="Abt B."/>
            <person name="Kopitz M."/>
            <person name="Saunders E."/>
            <person name="Lapidus A."/>
            <person name="Lucas S."/>
            <person name="Glavina Del Rio T."/>
            <person name="Nolan M."/>
            <person name="Tice H."/>
            <person name="Copeland A."/>
            <person name="Cheng J.F."/>
            <person name="Chen F."/>
            <person name="Bruce D."/>
            <person name="Goodwin L."/>
            <person name="Pitluck S."/>
            <person name="Mavromatis K."/>
            <person name="Pati A."/>
            <person name="Mikhailova N."/>
            <person name="Chen A."/>
            <person name="Palaniappan K."/>
            <person name="Land M."/>
            <person name="Hauser L."/>
            <person name="Chang Y.J."/>
            <person name="Jeffries C.D."/>
            <person name="Detter J.C."/>
            <person name="Brettin T."/>
            <person name="Rohde M."/>
            <person name="Goker M."/>
            <person name="Bristow J."/>
            <person name="Markowitz V."/>
            <person name="Eisen J.A."/>
            <person name="Hugenholtz P."/>
            <person name="Kyrpides N.C."/>
            <person name="Klenk H.P."/>
        </authorList>
    </citation>
    <scope>NUCLEOTIDE SEQUENCE [LARGE SCALE GENOMIC DNA]</scope>
    <source>
        <strain evidence="2">DSM 14365 / CIP 107738 / JCM 11303 / AJ 13395 / SMP-2</strain>
    </source>
</reference>
<sequence length="73" mass="8127">MSYRIVEVAHDEIEALNSKKAVEIGNYESAYHAVEAMRRAFIGSREAARPNWYLVNSIGQILAGPDDIADMDS</sequence>